<dbReference type="Proteomes" id="UP000800200">
    <property type="component" value="Unassembled WGS sequence"/>
</dbReference>
<organism evidence="1 2">
    <name type="scientific">Zopfia rhizophila CBS 207.26</name>
    <dbReference type="NCBI Taxonomy" id="1314779"/>
    <lineage>
        <taxon>Eukaryota</taxon>
        <taxon>Fungi</taxon>
        <taxon>Dikarya</taxon>
        <taxon>Ascomycota</taxon>
        <taxon>Pezizomycotina</taxon>
        <taxon>Dothideomycetes</taxon>
        <taxon>Dothideomycetes incertae sedis</taxon>
        <taxon>Zopfiaceae</taxon>
        <taxon>Zopfia</taxon>
    </lineage>
</organism>
<gene>
    <name evidence="1" type="ORF">K469DRAFT_566036</name>
</gene>
<protein>
    <submittedName>
        <fullName evidence="1">Uncharacterized protein</fullName>
    </submittedName>
</protein>
<proteinExistence type="predicted"/>
<accession>A0A6A6ECC1</accession>
<feature type="non-terminal residue" evidence="1">
    <location>
        <position position="1"/>
    </location>
</feature>
<evidence type="ECO:0000313" key="1">
    <source>
        <dbReference type="EMBL" id="KAF2188452.1"/>
    </source>
</evidence>
<dbReference type="OrthoDB" id="3830579at2759"/>
<dbReference type="EMBL" id="ML994623">
    <property type="protein sequence ID" value="KAF2188452.1"/>
    <property type="molecule type" value="Genomic_DNA"/>
</dbReference>
<reference evidence="1" key="1">
    <citation type="journal article" date="2020" name="Stud. Mycol.">
        <title>101 Dothideomycetes genomes: a test case for predicting lifestyles and emergence of pathogens.</title>
        <authorList>
            <person name="Haridas S."/>
            <person name="Albert R."/>
            <person name="Binder M."/>
            <person name="Bloem J."/>
            <person name="Labutti K."/>
            <person name="Salamov A."/>
            <person name="Andreopoulos B."/>
            <person name="Baker S."/>
            <person name="Barry K."/>
            <person name="Bills G."/>
            <person name="Bluhm B."/>
            <person name="Cannon C."/>
            <person name="Castanera R."/>
            <person name="Culley D."/>
            <person name="Daum C."/>
            <person name="Ezra D."/>
            <person name="Gonzalez J."/>
            <person name="Henrissat B."/>
            <person name="Kuo A."/>
            <person name="Liang C."/>
            <person name="Lipzen A."/>
            <person name="Lutzoni F."/>
            <person name="Magnuson J."/>
            <person name="Mondo S."/>
            <person name="Nolan M."/>
            <person name="Ohm R."/>
            <person name="Pangilinan J."/>
            <person name="Park H.-J."/>
            <person name="Ramirez L."/>
            <person name="Alfaro M."/>
            <person name="Sun H."/>
            <person name="Tritt A."/>
            <person name="Yoshinaga Y."/>
            <person name="Zwiers L.-H."/>
            <person name="Turgeon B."/>
            <person name="Goodwin S."/>
            <person name="Spatafora J."/>
            <person name="Crous P."/>
            <person name="Grigoriev I."/>
        </authorList>
    </citation>
    <scope>NUCLEOTIDE SEQUENCE</scope>
    <source>
        <strain evidence="1">CBS 207.26</strain>
    </source>
</reference>
<name>A0A6A6ECC1_9PEZI</name>
<sequence>VALDKCFNIVGKQSGFRDSYLGNQLNNLNMLEAMIITTFPSSRRANRYFSIWEELTVIDWDSIEDHEEWKTKPDCGPVNEGLAPVFASGGAMYHANFEPYGDSIAAFDAPFTQIFRFYFDGRNGEPPTTYVSDFVTKVLPVYEREKPSGFKGAAGGIMYEELEYEGVKGKAAVILIGWDDRERHKGLKARSVFDEVMGLMWSTAMKVEMHYVPFQMRHRKEGGE</sequence>
<dbReference type="Gene3D" id="3.30.70.100">
    <property type="match status" value="1"/>
</dbReference>
<evidence type="ECO:0000313" key="2">
    <source>
        <dbReference type="Proteomes" id="UP000800200"/>
    </source>
</evidence>
<keyword evidence="2" id="KW-1185">Reference proteome</keyword>
<dbReference type="AlphaFoldDB" id="A0A6A6ECC1"/>